<dbReference type="RefSeq" id="WP_152641706.1">
    <property type="nucleotide sequence ID" value="NZ_JYJB01000003.1"/>
</dbReference>
<keyword evidence="1" id="KW-1133">Transmembrane helix</keyword>
<evidence type="ECO:0000313" key="2">
    <source>
        <dbReference type="EMBL" id="KJL49382.1"/>
    </source>
</evidence>
<feature type="transmembrane region" description="Helical" evidence="1">
    <location>
        <begin position="82"/>
        <end position="102"/>
    </location>
</feature>
<gene>
    <name evidence="2" type="ORF">RS84_00091</name>
</gene>
<organism evidence="2 3">
    <name type="scientific">Microbacterium hydrocarbonoxydans</name>
    <dbReference type="NCBI Taxonomy" id="273678"/>
    <lineage>
        <taxon>Bacteria</taxon>
        <taxon>Bacillati</taxon>
        <taxon>Actinomycetota</taxon>
        <taxon>Actinomycetes</taxon>
        <taxon>Micrococcales</taxon>
        <taxon>Microbacteriaceae</taxon>
        <taxon>Microbacterium</taxon>
    </lineage>
</organism>
<dbReference type="AlphaFoldDB" id="A0A0M2HRK9"/>
<accession>A0A0M2HRK9</accession>
<dbReference type="STRING" id="273678.RS84_00091"/>
<comment type="caution">
    <text evidence="2">The sequence shown here is derived from an EMBL/GenBank/DDBJ whole genome shotgun (WGS) entry which is preliminary data.</text>
</comment>
<reference evidence="2 3" key="1">
    <citation type="submission" date="2015-02" db="EMBL/GenBank/DDBJ databases">
        <title>Draft genome sequences of ten Microbacterium spp. with emphasis on heavy metal contaminated environments.</title>
        <authorList>
            <person name="Corretto E."/>
        </authorList>
    </citation>
    <scope>NUCLEOTIDE SEQUENCE [LARGE SCALE GENOMIC DNA]</scope>
    <source>
        <strain evidence="2 3">SA35</strain>
    </source>
</reference>
<protein>
    <submittedName>
        <fullName evidence="2">Uncharacterized protein</fullName>
    </submittedName>
</protein>
<name>A0A0M2HRK9_9MICO</name>
<feature type="transmembrane region" description="Helical" evidence="1">
    <location>
        <begin position="52"/>
        <end position="70"/>
    </location>
</feature>
<keyword evidence="3" id="KW-1185">Reference proteome</keyword>
<keyword evidence="1" id="KW-0812">Transmembrane</keyword>
<proteinExistence type="predicted"/>
<feature type="transmembrane region" description="Helical" evidence="1">
    <location>
        <begin position="158"/>
        <end position="180"/>
    </location>
</feature>
<dbReference type="Proteomes" id="UP000033900">
    <property type="component" value="Unassembled WGS sequence"/>
</dbReference>
<evidence type="ECO:0000256" key="1">
    <source>
        <dbReference type="SAM" id="Phobius"/>
    </source>
</evidence>
<dbReference type="EMBL" id="JYJB01000003">
    <property type="protein sequence ID" value="KJL49382.1"/>
    <property type="molecule type" value="Genomic_DNA"/>
</dbReference>
<sequence>MTHAAAEREPSAWPLGGYWFAMLVAGVPALLASGAVYSIALPLRAESGVADGILTLALASVPLIAMFVFYRSSRRHGYAASPGLAVALVVFIWAGACIGAVLNSFEDIYSTDVDPAHIETVRHLSESLLGGSVGLLTLNIVCALGLNAEGWPGRAARIGFIGSASLWGALIVAPALTGMLTGG</sequence>
<feature type="transmembrane region" description="Helical" evidence="1">
    <location>
        <begin position="18"/>
        <end position="40"/>
    </location>
</feature>
<dbReference type="PATRIC" id="fig|273678.4.peg.84"/>
<feature type="transmembrane region" description="Helical" evidence="1">
    <location>
        <begin position="128"/>
        <end position="146"/>
    </location>
</feature>
<keyword evidence="1" id="KW-0472">Membrane</keyword>
<evidence type="ECO:0000313" key="3">
    <source>
        <dbReference type="Proteomes" id="UP000033900"/>
    </source>
</evidence>
<dbReference type="OrthoDB" id="9898258at2"/>